<organism evidence="4 5">
    <name type="scientific">Candidatus Synechococcus spongiarum SP3</name>
    <dbReference type="NCBI Taxonomy" id="1604020"/>
    <lineage>
        <taxon>Bacteria</taxon>
        <taxon>Bacillati</taxon>
        <taxon>Cyanobacteriota</taxon>
        <taxon>Cyanophyceae</taxon>
        <taxon>Synechococcales</taxon>
        <taxon>Synechococcaceae</taxon>
        <taxon>Synechococcus</taxon>
    </lineage>
</organism>
<evidence type="ECO:0000313" key="4">
    <source>
        <dbReference type="EMBL" id="KKZ12935.1"/>
    </source>
</evidence>
<keyword evidence="1" id="KW-0489">Methyltransferase</keyword>
<dbReference type="EMBL" id="JXQG01000008">
    <property type="protein sequence ID" value="KKZ12935.1"/>
    <property type="molecule type" value="Genomic_DNA"/>
</dbReference>
<dbReference type="Pfam" id="PF01555">
    <property type="entry name" value="N6_N4_Mtase"/>
    <property type="match status" value="1"/>
</dbReference>
<comment type="caution">
    <text evidence="4">The sequence shown here is derived from an EMBL/GenBank/DDBJ whole genome shotgun (WGS) entry which is preliminary data.</text>
</comment>
<evidence type="ECO:0000313" key="5">
    <source>
        <dbReference type="Proteomes" id="UP000035067"/>
    </source>
</evidence>
<dbReference type="Proteomes" id="UP000035067">
    <property type="component" value="Unassembled WGS sequence"/>
</dbReference>
<evidence type="ECO:0000256" key="2">
    <source>
        <dbReference type="ARBA" id="ARBA00022679"/>
    </source>
</evidence>
<sequence>MRHRFHAICPYFAMFPEAFVQEHLAASPHRGVVFDPFCGRGTTVFQALLEGREAAGCDVNPVAACVSGAKCDPPSQRQVEKRLMNLQDGFRGTRKSVWEGEHSEFFQLCFHRDTLPQVLYLRSVLNWRRNKVDRFIAALCLGALHGGSHRSPSYFSNRMPRTISTKPNYSVGWWQRNGYKPPQRDVFQILERITAYRFQTPPPELAGQVKEVDVRKAGQAFRKLKGRVSDVITSPPYLNTTNYREDQWLRLWFLGNDRPLTSCTGGDDRHHSEGIYWAFLQFAWAGIAPLLSQQVRFVIRVGSRQQNKDVLREGLVQSLTQGLNRPVNLVNEGLSSKIVNTQANAFRGSKVSQLTEHDFLFTA</sequence>
<accession>A0A0G2J5E0</accession>
<dbReference type="InterPro" id="IPR002941">
    <property type="entry name" value="DNA_methylase_N4/N6"/>
</dbReference>
<dbReference type="SUPFAM" id="SSF53335">
    <property type="entry name" value="S-adenosyl-L-methionine-dependent methyltransferases"/>
    <property type="match status" value="2"/>
</dbReference>
<keyword evidence="2" id="KW-0808">Transferase</keyword>
<feature type="domain" description="DNA methylase N-4/N-6" evidence="3">
    <location>
        <begin position="11"/>
        <end position="61"/>
    </location>
</feature>
<proteinExistence type="predicted"/>
<dbReference type="AlphaFoldDB" id="A0A0G2J5E0"/>
<reference evidence="4 5" key="1">
    <citation type="submission" date="2015-01" db="EMBL/GenBank/DDBJ databases">
        <title>Lifestyle Evolution in Cyanobacterial Symbionts of Sponges.</title>
        <authorList>
            <person name="Burgsdorf I."/>
            <person name="Slaby B.M."/>
            <person name="Handley K.M."/>
            <person name="Haber M."/>
            <person name="Blom J."/>
            <person name="Marshall C.W."/>
            <person name="Gilbert J.A."/>
            <person name="Hentschel U."/>
            <person name="Steindler L."/>
        </authorList>
    </citation>
    <scope>NUCLEOTIDE SEQUENCE [LARGE SCALE GENOMIC DNA]</scope>
    <source>
        <strain evidence="4">SP3</strain>
    </source>
</reference>
<dbReference type="GO" id="GO:0032259">
    <property type="term" value="P:methylation"/>
    <property type="evidence" value="ECO:0007669"/>
    <property type="project" value="UniProtKB-KW"/>
</dbReference>
<evidence type="ECO:0000256" key="1">
    <source>
        <dbReference type="ARBA" id="ARBA00022603"/>
    </source>
</evidence>
<name>A0A0G2J5E0_9SYNE</name>
<gene>
    <name evidence="4" type="ORF">TE42_02395</name>
</gene>
<dbReference type="Gene3D" id="3.40.50.150">
    <property type="entry name" value="Vaccinia Virus protein VP39"/>
    <property type="match status" value="1"/>
</dbReference>
<protein>
    <recommendedName>
        <fullName evidence="3">DNA methylase N-4/N-6 domain-containing protein</fullName>
    </recommendedName>
</protein>
<dbReference type="GO" id="GO:0003677">
    <property type="term" value="F:DNA binding"/>
    <property type="evidence" value="ECO:0007669"/>
    <property type="project" value="InterPro"/>
</dbReference>
<dbReference type="PATRIC" id="fig|1604020.3.peg.2073"/>
<evidence type="ECO:0000259" key="3">
    <source>
        <dbReference type="Pfam" id="PF01555"/>
    </source>
</evidence>
<dbReference type="GO" id="GO:0008170">
    <property type="term" value="F:N-methyltransferase activity"/>
    <property type="evidence" value="ECO:0007669"/>
    <property type="project" value="InterPro"/>
</dbReference>
<dbReference type="InterPro" id="IPR029063">
    <property type="entry name" value="SAM-dependent_MTases_sf"/>
</dbReference>